<accession>A0A1F8E4L0</accession>
<evidence type="ECO:0000256" key="3">
    <source>
        <dbReference type="ARBA" id="ARBA00022801"/>
    </source>
</evidence>
<dbReference type="AlphaFoldDB" id="A0A1F8E4L0"/>
<feature type="domain" description="CMP/dCMP-type deaminase" evidence="5">
    <location>
        <begin position="138"/>
        <end position="280"/>
    </location>
</feature>
<dbReference type="PANTHER" id="PTHR11086:SF22">
    <property type="entry name" value="TRNA-SPECIFIC ADENOSINE DEAMINASE"/>
    <property type="match status" value="1"/>
</dbReference>
<gene>
    <name evidence="6" type="ORF">A2610_03500</name>
</gene>
<dbReference type="InterPro" id="IPR016193">
    <property type="entry name" value="Cytidine_deaminase-like"/>
</dbReference>
<keyword evidence="4" id="KW-0862">Zinc</keyword>
<name>A0A1F8E4L0_9BACT</name>
<keyword evidence="2" id="KW-0479">Metal-binding</keyword>
<dbReference type="Proteomes" id="UP000179057">
    <property type="component" value="Unassembled WGS sequence"/>
</dbReference>
<dbReference type="EMBL" id="MGIV01000009">
    <property type="protein sequence ID" value="OGM95259.1"/>
    <property type="molecule type" value="Genomic_DNA"/>
</dbReference>
<dbReference type="InterPro" id="IPR015517">
    <property type="entry name" value="dCMP_deaminase-rel"/>
</dbReference>
<evidence type="ECO:0000259" key="5">
    <source>
        <dbReference type="PROSITE" id="PS51747"/>
    </source>
</evidence>
<dbReference type="InterPro" id="IPR002125">
    <property type="entry name" value="CMP_dCMP_dom"/>
</dbReference>
<sequence length="280" mass="31518">MAQIMIAYMPVLHEGYLKLFRRYKGAVSCLYVFGKIFINENTYIAREIRACDPGDICRMMRGLGLFPEIKMLCREELKSIKENPSLSIIMTDDEFSREFAAKYLPGRPVHMESQFLRWDEKSVNSAVEVKCDGVVSLPHDREMMRIAHEESKRGSCWWRRVGAVVVDPRMNKPVLAAHNRHMPSEHTPYAVGDPRDFVKAGTNPEIAATIHAEPTIVAMAAKKGIALEGMHMYITVFPCGPCASIIAESGISKLFFASGCAYLDGDTILRSRGVEIIQTW</sequence>
<dbReference type="SUPFAM" id="SSF53927">
    <property type="entry name" value="Cytidine deaminase-like"/>
    <property type="match status" value="1"/>
</dbReference>
<dbReference type="Gene3D" id="3.40.140.10">
    <property type="entry name" value="Cytidine Deaminase, domain 2"/>
    <property type="match status" value="1"/>
</dbReference>
<reference evidence="6 7" key="1">
    <citation type="journal article" date="2016" name="Nat. Commun.">
        <title>Thousands of microbial genomes shed light on interconnected biogeochemical processes in an aquifer system.</title>
        <authorList>
            <person name="Anantharaman K."/>
            <person name="Brown C.T."/>
            <person name="Hug L.A."/>
            <person name="Sharon I."/>
            <person name="Castelle C.J."/>
            <person name="Probst A.J."/>
            <person name="Thomas B.C."/>
            <person name="Singh A."/>
            <person name="Wilkins M.J."/>
            <person name="Karaoz U."/>
            <person name="Brodie E.L."/>
            <person name="Williams K.H."/>
            <person name="Hubbard S.S."/>
            <person name="Banfield J.F."/>
        </authorList>
    </citation>
    <scope>NUCLEOTIDE SEQUENCE [LARGE SCALE GENOMIC DNA]</scope>
</reference>
<evidence type="ECO:0000313" key="6">
    <source>
        <dbReference type="EMBL" id="OGM95259.1"/>
    </source>
</evidence>
<dbReference type="PANTHER" id="PTHR11086">
    <property type="entry name" value="DEOXYCYTIDYLATE DEAMINASE-RELATED"/>
    <property type="match status" value="1"/>
</dbReference>
<dbReference type="PROSITE" id="PS51747">
    <property type="entry name" value="CYT_DCMP_DEAMINASES_2"/>
    <property type="match status" value="1"/>
</dbReference>
<protein>
    <recommendedName>
        <fullName evidence="5">CMP/dCMP-type deaminase domain-containing protein</fullName>
    </recommendedName>
</protein>
<dbReference type="GO" id="GO:0008270">
    <property type="term" value="F:zinc ion binding"/>
    <property type="evidence" value="ECO:0007669"/>
    <property type="project" value="InterPro"/>
</dbReference>
<organism evidence="6 7">
    <name type="scientific">Candidatus Wolfebacteria bacterium RIFOXYD1_FULL_48_65</name>
    <dbReference type="NCBI Taxonomy" id="1802561"/>
    <lineage>
        <taxon>Bacteria</taxon>
        <taxon>Candidatus Wolfeibacteriota</taxon>
    </lineage>
</organism>
<evidence type="ECO:0000313" key="7">
    <source>
        <dbReference type="Proteomes" id="UP000179057"/>
    </source>
</evidence>
<dbReference type="Pfam" id="PF00383">
    <property type="entry name" value="dCMP_cyt_deam_1"/>
    <property type="match status" value="1"/>
</dbReference>
<dbReference type="GO" id="GO:0005737">
    <property type="term" value="C:cytoplasm"/>
    <property type="evidence" value="ECO:0007669"/>
    <property type="project" value="TreeGrafter"/>
</dbReference>
<evidence type="ECO:0000256" key="4">
    <source>
        <dbReference type="ARBA" id="ARBA00022833"/>
    </source>
</evidence>
<dbReference type="GO" id="GO:0004132">
    <property type="term" value="F:dCMP deaminase activity"/>
    <property type="evidence" value="ECO:0007669"/>
    <property type="project" value="TreeGrafter"/>
</dbReference>
<evidence type="ECO:0000256" key="2">
    <source>
        <dbReference type="ARBA" id="ARBA00022723"/>
    </source>
</evidence>
<evidence type="ECO:0000256" key="1">
    <source>
        <dbReference type="ARBA" id="ARBA00006576"/>
    </source>
</evidence>
<comment type="caution">
    <text evidence="6">The sequence shown here is derived from an EMBL/GenBank/DDBJ whole genome shotgun (WGS) entry which is preliminary data.</text>
</comment>
<comment type="similarity">
    <text evidence="1">Belongs to the cytidine and deoxycytidylate deaminase family.</text>
</comment>
<dbReference type="InterPro" id="IPR016192">
    <property type="entry name" value="APOBEC/CMP_deaminase_Zn-bd"/>
</dbReference>
<dbReference type="PROSITE" id="PS00903">
    <property type="entry name" value="CYT_DCMP_DEAMINASES_1"/>
    <property type="match status" value="1"/>
</dbReference>
<keyword evidence="3" id="KW-0378">Hydrolase</keyword>
<proteinExistence type="inferred from homology"/>